<feature type="signal peptide" evidence="1">
    <location>
        <begin position="1"/>
        <end position="23"/>
    </location>
</feature>
<dbReference type="Proteomes" id="UP001250698">
    <property type="component" value="Unassembled WGS sequence"/>
</dbReference>
<keyword evidence="3" id="KW-1185">Reference proteome</keyword>
<organism evidence="2 3">
    <name type="scientific">Hymenobacter endophyticus</name>
    <dbReference type="NCBI Taxonomy" id="3076335"/>
    <lineage>
        <taxon>Bacteria</taxon>
        <taxon>Pseudomonadati</taxon>
        <taxon>Bacteroidota</taxon>
        <taxon>Cytophagia</taxon>
        <taxon>Cytophagales</taxon>
        <taxon>Hymenobacteraceae</taxon>
        <taxon>Hymenobacter</taxon>
    </lineage>
</organism>
<keyword evidence="1" id="KW-0732">Signal</keyword>
<name>A0ABU3TGN8_9BACT</name>
<evidence type="ECO:0000313" key="3">
    <source>
        <dbReference type="Proteomes" id="UP001250698"/>
    </source>
</evidence>
<gene>
    <name evidence="2" type="ORF">ROI90_08930</name>
</gene>
<feature type="chain" id="PRO_5045766568" evidence="1">
    <location>
        <begin position="24"/>
        <end position="217"/>
    </location>
</feature>
<comment type="caution">
    <text evidence="2">The sequence shown here is derived from an EMBL/GenBank/DDBJ whole genome shotgun (WGS) entry which is preliminary data.</text>
</comment>
<evidence type="ECO:0000313" key="2">
    <source>
        <dbReference type="EMBL" id="MDU0370513.1"/>
    </source>
</evidence>
<sequence length="217" mass="23666">MKYNVCYSLLLAALLLSAGTAYGQLNPVYHNMGGRSARALSGPGACQLADGRWQSGKLRLEPSGHLRIQPAEGESNVYQAGELQGFVLKTDTFGVVRNVSTPSQRIAAAFAQKLYRYGQLTAYKFDPRYTGATETFLGMETANPSYTMDLVLQPATGDAVVVPTGRNAFTQTMLRLVGNCPELATQITKGKLGRQHMRQILQTYASWQQVNPQSAIN</sequence>
<proteinExistence type="predicted"/>
<protein>
    <submittedName>
        <fullName evidence="2">Uncharacterized protein</fullName>
    </submittedName>
</protein>
<accession>A0ABU3TGN8</accession>
<reference evidence="2 3" key="1">
    <citation type="submission" date="2023-10" db="EMBL/GenBank/DDBJ databases">
        <title>Hymenobacter endophyticus sp. nov., an isolate from the leaf tissues of wheat.</title>
        <authorList>
            <person name="Dai Y."/>
        </authorList>
    </citation>
    <scope>NUCLEOTIDE SEQUENCE [LARGE SCALE GENOMIC DNA]</scope>
    <source>
        <strain evidence="2 3">ZK17L-C2</strain>
    </source>
</reference>
<dbReference type="RefSeq" id="WP_315997993.1">
    <property type="nucleotide sequence ID" value="NZ_JAWDJT010000004.1"/>
</dbReference>
<evidence type="ECO:0000256" key="1">
    <source>
        <dbReference type="SAM" id="SignalP"/>
    </source>
</evidence>
<dbReference type="EMBL" id="JAWDJT010000004">
    <property type="protein sequence ID" value="MDU0370513.1"/>
    <property type="molecule type" value="Genomic_DNA"/>
</dbReference>